<dbReference type="AlphaFoldDB" id="A0A7C5Z186"/>
<keyword evidence="4" id="KW-0547">Nucleotide-binding</keyword>
<evidence type="ECO:0000256" key="4">
    <source>
        <dbReference type="ARBA" id="ARBA00022741"/>
    </source>
</evidence>
<dbReference type="Gene3D" id="3.90.550.10">
    <property type="entry name" value="Spore Coat Polysaccharide Biosynthesis Protein SpsA, Chain A"/>
    <property type="match status" value="1"/>
</dbReference>
<dbReference type="PANTHER" id="PTHR19136">
    <property type="entry name" value="MOLYBDENUM COFACTOR GUANYLYLTRANSFERASE"/>
    <property type="match status" value="1"/>
</dbReference>
<keyword evidence="7" id="KW-0501">Molybdenum cofactor biosynthesis</keyword>
<keyword evidence="9" id="KW-0548">Nucleotidyltransferase</keyword>
<dbReference type="SUPFAM" id="SSF53448">
    <property type="entry name" value="Nucleotide-diphospho-sugar transferases"/>
    <property type="match status" value="1"/>
</dbReference>
<evidence type="ECO:0000256" key="5">
    <source>
        <dbReference type="ARBA" id="ARBA00022842"/>
    </source>
</evidence>
<dbReference type="GO" id="GO:0006777">
    <property type="term" value="P:Mo-molybdopterin cofactor biosynthetic process"/>
    <property type="evidence" value="ECO:0007669"/>
    <property type="project" value="UniProtKB-KW"/>
</dbReference>
<protein>
    <submittedName>
        <fullName evidence="9">Molybdenum cofactor guanylyltransferase</fullName>
    </submittedName>
</protein>
<reference evidence="9" key="1">
    <citation type="journal article" date="2020" name="mSystems">
        <title>Genome- and Community-Level Interaction Insights into Carbon Utilization and Element Cycling Functions of Hydrothermarchaeota in Hydrothermal Sediment.</title>
        <authorList>
            <person name="Zhou Z."/>
            <person name="Liu Y."/>
            <person name="Xu W."/>
            <person name="Pan J."/>
            <person name="Luo Z.H."/>
            <person name="Li M."/>
        </authorList>
    </citation>
    <scope>NUCLEOTIDE SEQUENCE [LARGE SCALE GENOMIC DNA]</scope>
    <source>
        <strain evidence="9">SpSt-102</strain>
    </source>
</reference>
<keyword evidence="6" id="KW-0342">GTP-binding</keyword>
<evidence type="ECO:0000256" key="7">
    <source>
        <dbReference type="ARBA" id="ARBA00023150"/>
    </source>
</evidence>
<name>A0A7C5Z186_9FIRM</name>
<dbReference type="InterPro" id="IPR029044">
    <property type="entry name" value="Nucleotide-diphossugar_trans"/>
</dbReference>
<comment type="caution">
    <text evidence="9">The sequence shown here is derived from an EMBL/GenBank/DDBJ whole genome shotgun (WGS) entry which is preliminary data.</text>
</comment>
<evidence type="ECO:0000259" key="8">
    <source>
        <dbReference type="Pfam" id="PF12804"/>
    </source>
</evidence>
<dbReference type="GO" id="GO:0016779">
    <property type="term" value="F:nucleotidyltransferase activity"/>
    <property type="evidence" value="ECO:0007669"/>
    <property type="project" value="UniProtKB-KW"/>
</dbReference>
<keyword evidence="3" id="KW-0479">Metal-binding</keyword>
<sequence length="198" mass="22665">MKNLFILAGGKSKRLGFDKLNLKIGNQRVVQIIDRSIGSLFDKKFIVVKKGYVEFEGFEVIKDRIEIDAPVAGVLTSLMVSETNKNFIIACDMPFVKKELVEYMLGFDGYDAVVPYYNGYFEPLFCVYSKAFLEKALDLVEKSIFSLSALLQSLNIRRIELDEILRFDPYLESFKNINTQSDLEAANERFRKALSNQV</sequence>
<evidence type="ECO:0000313" key="9">
    <source>
        <dbReference type="EMBL" id="HHS01593.1"/>
    </source>
</evidence>
<evidence type="ECO:0000256" key="1">
    <source>
        <dbReference type="ARBA" id="ARBA00022490"/>
    </source>
</evidence>
<evidence type="ECO:0000256" key="2">
    <source>
        <dbReference type="ARBA" id="ARBA00022679"/>
    </source>
</evidence>
<dbReference type="GO" id="GO:0005525">
    <property type="term" value="F:GTP binding"/>
    <property type="evidence" value="ECO:0007669"/>
    <property type="project" value="UniProtKB-KW"/>
</dbReference>
<dbReference type="CDD" id="cd02503">
    <property type="entry name" value="MobA"/>
    <property type="match status" value="1"/>
</dbReference>
<evidence type="ECO:0000256" key="3">
    <source>
        <dbReference type="ARBA" id="ARBA00022723"/>
    </source>
</evidence>
<accession>A0A7C5Z186</accession>
<dbReference type="EMBL" id="DRUZ01000041">
    <property type="protein sequence ID" value="HHS01593.1"/>
    <property type="molecule type" value="Genomic_DNA"/>
</dbReference>
<keyword evidence="2 9" id="KW-0808">Transferase</keyword>
<feature type="domain" description="MobA-like NTP transferase" evidence="8">
    <location>
        <begin position="5"/>
        <end position="142"/>
    </location>
</feature>
<keyword evidence="1" id="KW-0963">Cytoplasm</keyword>
<dbReference type="GO" id="GO:0046872">
    <property type="term" value="F:metal ion binding"/>
    <property type="evidence" value="ECO:0007669"/>
    <property type="project" value="UniProtKB-KW"/>
</dbReference>
<dbReference type="Pfam" id="PF12804">
    <property type="entry name" value="NTP_transf_3"/>
    <property type="match status" value="1"/>
</dbReference>
<proteinExistence type="predicted"/>
<evidence type="ECO:0000256" key="6">
    <source>
        <dbReference type="ARBA" id="ARBA00023134"/>
    </source>
</evidence>
<organism evidence="9">
    <name type="scientific">Caldicellulosiruptor owensensis</name>
    <dbReference type="NCBI Taxonomy" id="55205"/>
    <lineage>
        <taxon>Bacteria</taxon>
        <taxon>Bacillati</taxon>
        <taxon>Bacillota</taxon>
        <taxon>Bacillota incertae sedis</taxon>
        <taxon>Caldicellulosiruptorales</taxon>
        <taxon>Caldicellulosiruptoraceae</taxon>
        <taxon>Caldicellulosiruptor</taxon>
    </lineage>
</organism>
<dbReference type="InterPro" id="IPR013482">
    <property type="entry name" value="Molybde_CF_guanTrfase"/>
</dbReference>
<gene>
    <name evidence="9" type="ORF">ENL71_03530</name>
</gene>
<dbReference type="PANTHER" id="PTHR19136:SF81">
    <property type="entry name" value="MOLYBDENUM COFACTOR GUANYLYLTRANSFERASE"/>
    <property type="match status" value="1"/>
</dbReference>
<keyword evidence="5" id="KW-0460">Magnesium</keyword>
<dbReference type="InterPro" id="IPR025877">
    <property type="entry name" value="MobA-like_NTP_Trfase"/>
</dbReference>